<dbReference type="SUPFAM" id="SSF53254">
    <property type="entry name" value="Phosphoglycerate mutase-like"/>
    <property type="match status" value="1"/>
</dbReference>
<dbReference type="InterPro" id="IPR050275">
    <property type="entry name" value="PGM_Phosphatase"/>
</dbReference>
<dbReference type="Proteomes" id="UP000674938">
    <property type="component" value="Unassembled WGS sequence"/>
</dbReference>
<reference evidence="1" key="1">
    <citation type="submission" date="2020-12" db="EMBL/GenBank/DDBJ databases">
        <title>Vagococcus allomyrinae sp. nov. and Enterococcus lavae sp. nov., isolated from the larvae of Allomyrina dichotoma.</title>
        <authorList>
            <person name="Lee S.D."/>
        </authorList>
    </citation>
    <scope>NUCLEOTIDE SEQUENCE</scope>
    <source>
        <strain evidence="1">BWB3-3</strain>
    </source>
</reference>
<dbReference type="GO" id="GO:0005737">
    <property type="term" value="C:cytoplasm"/>
    <property type="evidence" value="ECO:0007669"/>
    <property type="project" value="TreeGrafter"/>
</dbReference>
<dbReference type="RefSeq" id="WP_209525972.1">
    <property type="nucleotide sequence ID" value="NZ_JAEEGA010000003.1"/>
</dbReference>
<dbReference type="CDD" id="cd07067">
    <property type="entry name" value="HP_PGM_like"/>
    <property type="match status" value="1"/>
</dbReference>
<accession>A0A940PC07</accession>
<proteinExistence type="predicted"/>
<dbReference type="AlphaFoldDB" id="A0A940PC07"/>
<dbReference type="Gene3D" id="3.40.50.1240">
    <property type="entry name" value="Phosphoglycerate mutase-like"/>
    <property type="match status" value="1"/>
</dbReference>
<protein>
    <submittedName>
        <fullName evidence="1">Histidine phosphatase family protein</fullName>
    </submittedName>
</protein>
<dbReference type="InterPro" id="IPR013078">
    <property type="entry name" value="His_Pase_superF_clade-1"/>
</dbReference>
<dbReference type="EMBL" id="JAEEGA010000003">
    <property type="protein sequence ID" value="MBP1040701.1"/>
    <property type="molecule type" value="Genomic_DNA"/>
</dbReference>
<dbReference type="SMART" id="SM00855">
    <property type="entry name" value="PGAM"/>
    <property type="match status" value="1"/>
</dbReference>
<comment type="caution">
    <text evidence="1">The sequence shown here is derived from an EMBL/GenBank/DDBJ whole genome shotgun (WGS) entry which is preliminary data.</text>
</comment>
<organism evidence="1 2">
    <name type="scientific">Vagococcus allomyrinae</name>
    <dbReference type="NCBI Taxonomy" id="2794353"/>
    <lineage>
        <taxon>Bacteria</taxon>
        <taxon>Bacillati</taxon>
        <taxon>Bacillota</taxon>
        <taxon>Bacilli</taxon>
        <taxon>Lactobacillales</taxon>
        <taxon>Enterococcaceae</taxon>
        <taxon>Vagococcus</taxon>
    </lineage>
</organism>
<dbReference type="InterPro" id="IPR029033">
    <property type="entry name" value="His_PPase_superfam"/>
</dbReference>
<name>A0A940PC07_9ENTE</name>
<dbReference type="GO" id="GO:0016791">
    <property type="term" value="F:phosphatase activity"/>
    <property type="evidence" value="ECO:0007669"/>
    <property type="project" value="TreeGrafter"/>
</dbReference>
<dbReference type="PANTHER" id="PTHR48100:SF59">
    <property type="entry name" value="ADENOSYLCOBALAMIN_ALPHA-RIBAZOLE PHOSPHATASE"/>
    <property type="match status" value="1"/>
</dbReference>
<gene>
    <name evidence="1" type="ORF">I6N95_06770</name>
</gene>
<dbReference type="PANTHER" id="PTHR48100">
    <property type="entry name" value="BROAD-SPECIFICITY PHOSPHATASE YOR283W-RELATED"/>
    <property type="match status" value="1"/>
</dbReference>
<sequence length="199" mass="23168">MTTIYFVRHAQPDFTVHDDATRPLSNQGKEDCQKLIAFFHQIPIDLMFSSPFKRAYDTIWPLAQSRNTIITTIDDLRERKVSDTWLTDFPTFAYRQWQDFSFKLEHGESLAEVQSRSIRVMSTLLTDYSEKTLLIGTHGTALSTIINYYDQKFGFAEFNAIKAMMPWIVKMSFDGNHCVNIESFTLNRNQAFTTYAIFD</sequence>
<evidence type="ECO:0000313" key="1">
    <source>
        <dbReference type="EMBL" id="MBP1040701.1"/>
    </source>
</evidence>
<dbReference type="Pfam" id="PF00300">
    <property type="entry name" value="His_Phos_1"/>
    <property type="match status" value="1"/>
</dbReference>
<keyword evidence="2" id="KW-1185">Reference proteome</keyword>
<evidence type="ECO:0000313" key="2">
    <source>
        <dbReference type="Proteomes" id="UP000674938"/>
    </source>
</evidence>